<evidence type="ECO:0000313" key="1">
    <source>
        <dbReference type="EMBL" id="KAH9318853.1"/>
    </source>
</evidence>
<proteinExistence type="predicted"/>
<feature type="non-terminal residue" evidence="1">
    <location>
        <position position="68"/>
    </location>
</feature>
<keyword evidence="2" id="KW-1185">Reference proteome</keyword>
<dbReference type="AlphaFoldDB" id="A0AA38GBK1"/>
<gene>
    <name evidence="1" type="ORF">KI387_020622</name>
</gene>
<dbReference type="EMBL" id="JAHRHJ020000004">
    <property type="protein sequence ID" value="KAH9318853.1"/>
    <property type="molecule type" value="Genomic_DNA"/>
</dbReference>
<accession>A0AA38GBK1</accession>
<evidence type="ECO:0000313" key="2">
    <source>
        <dbReference type="Proteomes" id="UP000824469"/>
    </source>
</evidence>
<name>A0AA38GBK1_TAXCH</name>
<feature type="non-terminal residue" evidence="1">
    <location>
        <position position="1"/>
    </location>
</feature>
<evidence type="ECO:0008006" key="3">
    <source>
        <dbReference type="Google" id="ProtNLM"/>
    </source>
</evidence>
<organism evidence="1 2">
    <name type="scientific">Taxus chinensis</name>
    <name type="common">Chinese yew</name>
    <name type="synonym">Taxus wallichiana var. chinensis</name>
    <dbReference type="NCBI Taxonomy" id="29808"/>
    <lineage>
        <taxon>Eukaryota</taxon>
        <taxon>Viridiplantae</taxon>
        <taxon>Streptophyta</taxon>
        <taxon>Embryophyta</taxon>
        <taxon>Tracheophyta</taxon>
        <taxon>Spermatophyta</taxon>
        <taxon>Pinopsida</taxon>
        <taxon>Pinidae</taxon>
        <taxon>Conifers II</taxon>
        <taxon>Cupressales</taxon>
        <taxon>Taxaceae</taxon>
        <taxon>Taxus</taxon>
    </lineage>
</organism>
<comment type="caution">
    <text evidence="1">The sequence shown here is derived from an EMBL/GenBank/DDBJ whole genome shotgun (WGS) entry which is preliminary data.</text>
</comment>
<dbReference type="Proteomes" id="UP000824469">
    <property type="component" value="Unassembled WGS sequence"/>
</dbReference>
<reference evidence="1 2" key="1">
    <citation type="journal article" date="2021" name="Nat. Plants">
        <title>The Taxus genome provides insights into paclitaxel biosynthesis.</title>
        <authorList>
            <person name="Xiong X."/>
            <person name="Gou J."/>
            <person name="Liao Q."/>
            <person name="Li Y."/>
            <person name="Zhou Q."/>
            <person name="Bi G."/>
            <person name="Li C."/>
            <person name="Du R."/>
            <person name="Wang X."/>
            <person name="Sun T."/>
            <person name="Guo L."/>
            <person name="Liang H."/>
            <person name="Lu P."/>
            <person name="Wu Y."/>
            <person name="Zhang Z."/>
            <person name="Ro D.K."/>
            <person name="Shang Y."/>
            <person name="Huang S."/>
            <person name="Yan J."/>
        </authorList>
    </citation>
    <scope>NUCLEOTIDE SEQUENCE [LARGE SCALE GENOMIC DNA]</scope>
    <source>
        <strain evidence="1">Ta-2019</strain>
    </source>
</reference>
<sequence length="68" mass="7675">LAAKGAWRLISTNSLWTAVIEQKYFASGSLLDWIWNPNRRLSNVSIIWKAIIKSFEVVGSGLAWRIGN</sequence>
<protein>
    <recommendedName>
        <fullName evidence="3">Reverse transcriptase zinc-binding domain-containing protein</fullName>
    </recommendedName>
</protein>